<keyword evidence="12" id="KW-1185">Reference proteome</keyword>
<dbReference type="GO" id="GO:0004930">
    <property type="term" value="F:G protein-coupled receptor activity"/>
    <property type="evidence" value="ECO:0007669"/>
    <property type="project" value="UniProtKB-KW"/>
</dbReference>
<keyword evidence="3 9" id="KW-0812">Transmembrane</keyword>
<accession>A0A4W6D6I7</accession>
<feature type="domain" description="G-protein coupled receptors family 1 profile" evidence="10">
    <location>
        <begin position="44"/>
        <end position="292"/>
    </location>
</feature>
<sequence length="321" mass="36704">MSVNGSFNITSCSSSGSPLTSCLHLWYICAGVIIAVICLLGIPANIAVIITLSQHLHGSTMSQRLFFNLAVSDLLCLLCLPFGVVIFFSGSHLTHSVCQFLFFFFFFCISSDLNILVLISIQRYYQVCKILHNAKWEKLGRNWQRLLLMSVWMLATLEALPVVFSLTDVKTKSEQTDFRSCSNQRIAPMLEQVYIIYIVFSQIVLLSFYVLLVRGVKRIQRPNKKQCYERVTKLFIRIIAVYLVVGFFPLILRTLYVCARLMGSEKLLHVSKMLTFVECFYFFNHCLNPFLYFFASRSDEGGNAQQTLLTECDSLEGEKKM</sequence>
<evidence type="ECO:0000256" key="4">
    <source>
        <dbReference type="ARBA" id="ARBA00022989"/>
    </source>
</evidence>
<evidence type="ECO:0000256" key="8">
    <source>
        <dbReference type="ARBA" id="ARBA00023224"/>
    </source>
</evidence>
<evidence type="ECO:0000313" key="12">
    <source>
        <dbReference type="Proteomes" id="UP000314980"/>
    </source>
</evidence>
<feature type="transmembrane region" description="Helical" evidence="9">
    <location>
        <begin position="194"/>
        <end position="213"/>
    </location>
</feature>
<dbReference type="Gene3D" id="1.20.1070.10">
    <property type="entry name" value="Rhodopsin 7-helix transmembrane proteins"/>
    <property type="match status" value="1"/>
</dbReference>
<dbReference type="Proteomes" id="UP000314980">
    <property type="component" value="Unassembled WGS sequence"/>
</dbReference>
<reference evidence="12" key="1">
    <citation type="submission" date="2015-09" db="EMBL/GenBank/DDBJ databases">
        <authorList>
            <person name="Sai Rama Sridatta P."/>
        </authorList>
    </citation>
    <scope>NUCLEOTIDE SEQUENCE [LARGE SCALE GENOMIC DNA]</scope>
</reference>
<keyword evidence="8" id="KW-0807">Transducer</keyword>
<evidence type="ECO:0000256" key="5">
    <source>
        <dbReference type="ARBA" id="ARBA00023040"/>
    </source>
</evidence>
<feature type="transmembrane region" description="Helical" evidence="9">
    <location>
        <begin position="65"/>
        <end position="88"/>
    </location>
</feature>
<evidence type="ECO:0000256" key="6">
    <source>
        <dbReference type="ARBA" id="ARBA00023136"/>
    </source>
</evidence>
<reference evidence="11" key="2">
    <citation type="submission" date="2025-08" db="UniProtKB">
        <authorList>
            <consortium name="Ensembl"/>
        </authorList>
    </citation>
    <scope>IDENTIFICATION</scope>
</reference>
<dbReference type="InterPro" id="IPR000276">
    <property type="entry name" value="GPCR_Rhodpsn"/>
</dbReference>
<reference evidence="11" key="3">
    <citation type="submission" date="2025-09" db="UniProtKB">
        <authorList>
            <consortium name="Ensembl"/>
        </authorList>
    </citation>
    <scope>IDENTIFICATION</scope>
</reference>
<comment type="subcellular location">
    <subcellularLocation>
        <location evidence="1">Cell membrane</location>
        <topology evidence="1">Multi-pass membrane protein</topology>
    </subcellularLocation>
</comment>
<dbReference type="PRINTS" id="PR00237">
    <property type="entry name" value="GPCRRHODOPSN"/>
</dbReference>
<keyword evidence="7" id="KW-0675">Receptor</keyword>
<evidence type="ECO:0000256" key="9">
    <source>
        <dbReference type="SAM" id="Phobius"/>
    </source>
</evidence>
<feature type="transmembrane region" description="Helical" evidence="9">
    <location>
        <begin position="234"/>
        <end position="253"/>
    </location>
</feature>
<feature type="transmembrane region" description="Helical" evidence="9">
    <location>
        <begin position="25"/>
        <end position="53"/>
    </location>
</feature>
<feature type="transmembrane region" description="Helical" evidence="9">
    <location>
        <begin position="273"/>
        <end position="295"/>
    </location>
</feature>
<keyword evidence="2" id="KW-1003">Cell membrane</keyword>
<organism evidence="11 12">
    <name type="scientific">Lates calcarifer</name>
    <name type="common">Barramundi</name>
    <name type="synonym">Holocentrus calcarifer</name>
    <dbReference type="NCBI Taxonomy" id="8187"/>
    <lineage>
        <taxon>Eukaryota</taxon>
        <taxon>Metazoa</taxon>
        <taxon>Chordata</taxon>
        <taxon>Craniata</taxon>
        <taxon>Vertebrata</taxon>
        <taxon>Euteleostomi</taxon>
        <taxon>Actinopterygii</taxon>
        <taxon>Neopterygii</taxon>
        <taxon>Teleostei</taxon>
        <taxon>Neoteleostei</taxon>
        <taxon>Acanthomorphata</taxon>
        <taxon>Carangaria</taxon>
        <taxon>Carangaria incertae sedis</taxon>
        <taxon>Centropomidae</taxon>
        <taxon>Lates</taxon>
    </lineage>
</organism>
<dbReference type="Ensembl" id="ENSLCAT00010020785.1">
    <property type="protein sequence ID" value="ENSLCAP00010020333.1"/>
    <property type="gene ID" value="ENSLCAG00010009609.1"/>
</dbReference>
<dbReference type="AlphaFoldDB" id="A0A4W6D6I7"/>
<evidence type="ECO:0000256" key="2">
    <source>
        <dbReference type="ARBA" id="ARBA00022475"/>
    </source>
</evidence>
<name>A0A4W6D6I7_LATCA</name>
<evidence type="ECO:0000313" key="11">
    <source>
        <dbReference type="Ensembl" id="ENSLCAP00010020333.1"/>
    </source>
</evidence>
<dbReference type="PROSITE" id="PS50262">
    <property type="entry name" value="G_PROTEIN_RECEP_F1_2"/>
    <property type="match status" value="1"/>
</dbReference>
<protein>
    <recommendedName>
        <fullName evidence="10">G-protein coupled receptors family 1 profile domain-containing protein</fullName>
    </recommendedName>
</protein>
<dbReference type="PANTHER" id="PTHR24231">
    <property type="entry name" value="PURINOCEPTOR-RELATED G-PROTEIN COUPLED RECEPTOR"/>
    <property type="match status" value="1"/>
</dbReference>
<keyword evidence="5" id="KW-0297">G-protein coupled receptor</keyword>
<dbReference type="Pfam" id="PF00001">
    <property type="entry name" value="7tm_1"/>
    <property type="match status" value="1"/>
</dbReference>
<dbReference type="SUPFAM" id="SSF81321">
    <property type="entry name" value="Family A G protein-coupled receptor-like"/>
    <property type="match status" value="1"/>
</dbReference>
<evidence type="ECO:0000256" key="7">
    <source>
        <dbReference type="ARBA" id="ARBA00023170"/>
    </source>
</evidence>
<dbReference type="InterPro" id="IPR017452">
    <property type="entry name" value="GPCR_Rhodpsn_7TM"/>
</dbReference>
<feature type="transmembrane region" description="Helical" evidence="9">
    <location>
        <begin position="100"/>
        <end position="125"/>
    </location>
</feature>
<feature type="transmembrane region" description="Helical" evidence="9">
    <location>
        <begin position="146"/>
        <end position="166"/>
    </location>
</feature>
<dbReference type="GeneTree" id="ENSGT00940000174483"/>
<evidence type="ECO:0000256" key="3">
    <source>
        <dbReference type="ARBA" id="ARBA00022692"/>
    </source>
</evidence>
<evidence type="ECO:0000256" key="1">
    <source>
        <dbReference type="ARBA" id="ARBA00004651"/>
    </source>
</evidence>
<keyword evidence="4 9" id="KW-1133">Transmembrane helix</keyword>
<proteinExistence type="predicted"/>
<evidence type="ECO:0000259" key="10">
    <source>
        <dbReference type="PROSITE" id="PS50262"/>
    </source>
</evidence>
<dbReference type="GO" id="GO:0005886">
    <property type="term" value="C:plasma membrane"/>
    <property type="evidence" value="ECO:0007669"/>
    <property type="project" value="UniProtKB-SubCell"/>
</dbReference>
<keyword evidence="6 9" id="KW-0472">Membrane</keyword>
<dbReference type="STRING" id="8187.ENSLCAP00010020333"/>
<dbReference type="InParanoid" id="A0A4W6D6I7"/>
<dbReference type="CDD" id="cd00637">
    <property type="entry name" value="7tm_classA_rhodopsin-like"/>
    <property type="match status" value="1"/>
</dbReference>